<evidence type="ECO:0000256" key="1">
    <source>
        <dbReference type="ARBA" id="ARBA00022729"/>
    </source>
</evidence>
<sequence length="271" mass="29743">MFLLRSDTPAYVPGAVWYLANVLHKKRIAWIGSAADPYSTGIETWVKKAAAEYGVEIVADVNYPPGTTNFSPFIQTAMAAKPDAIYLGGVTQEVLPVAKQLFQAGIRDLPVVHNSGATPTQAKQIIGEDLYNDVMATNYDFAGSLPETSDNPATKTFYKDFLARYKEYPDDLTMWAYDAPYVLIGAMQKAGSVTDREKIYQAMLTQKVPPETISGWMPADGGKLFHGRDAQTLSEGVRWCTATKTIAPAFRYFMDGLKVTDQKIIENGCGG</sequence>
<accession>A0A1J5PHP7</accession>
<dbReference type="EMBL" id="MLJW01007825">
    <property type="protein sequence ID" value="OIQ64803.1"/>
    <property type="molecule type" value="Genomic_DNA"/>
</dbReference>
<organism evidence="3">
    <name type="scientific">mine drainage metagenome</name>
    <dbReference type="NCBI Taxonomy" id="410659"/>
    <lineage>
        <taxon>unclassified sequences</taxon>
        <taxon>metagenomes</taxon>
        <taxon>ecological metagenomes</taxon>
    </lineage>
</organism>
<protein>
    <recommendedName>
        <fullName evidence="2">Leucine-binding protein domain-containing protein</fullName>
    </recommendedName>
</protein>
<reference evidence="3" key="1">
    <citation type="submission" date="2016-10" db="EMBL/GenBank/DDBJ databases">
        <title>Sequence of Gallionella enrichment culture.</title>
        <authorList>
            <person name="Poehlein A."/>
            <person name="Muehling M."/>
            <person name="Daniel R."/>
        </authorList>
    </citation>
    <scope>NUCLEOTIDE SEQUENCE</scope>
</reference>
<evidence type="ECO:0000313" key="3">
    <source>
        <dbReference type="EMBL" id="OIQ64803.1"/>
    </source>
</evidence>
<dbReference type="InterPro" id="IPR051010">
    <property type="entry name" value="BCAA_transport"/>
</dbReference>
<dbReference type="Pfam" id="PF13458">
    <property type="entry name" value="Peripla_BP_6"/>
    <property type="match status" value="1"/>
</dbReference>
<dbReference type="SUPFAM" id="SSF53822">
    <property type="entry name" value="Periplasmic binding protein-like I"/>
    <property type="match status" value="1"/>
</dbReference>
<dbReference type="InterPro" id="IPR028082">
    <property type="entry name" value="Peripla_BP_I"/>
</dbReference>
<gene>
    <name evidence="3" type="ORF">GALL_536450</name>
</gene>
<proteinExistence type="predicted"/>
<dbReference type="PANTHER" id="PTHR30483:SF6">
    <property type="entry name" value="PERIPLASMIC BINDING PROTEIN OF ABC TRANSPORTER FOR NATURAL AMINO ACIDS"/>
    <property type="match status" value="1"/>
</dbReference>
<dbReference type="Gene3D" id="3.40.50.2300">
    <property type="match status" value="2"/>
</dbReference>
<keyword evidence="1" id="KW-0732">Signal</keyword>
<feature type="domain" description="Leucine-binding protein" evidence="2">
    <location>
        <begin position="1"/>
        <end position="207"/>
    </location>
</feature>
<comment type="caution">
    <text evidence="3">The sequence shown here is derived from an EMBL/GenBank/DDBJ whole genome shotgun (WGS) entry which is preliminary data.</text>
</comment>
<dbReference type="PANTHER" id="PTHR30483">
    <property type="entry name" value="LEUCINE-SPECIFIC-BINDING PROTEIN"/>
    <property type="match status" value="1"/>
</dbReference>
<dbReference type="AlphaFoldDB" id="A0A1J5PHP7"/>
<name>A0A1J5PHP7_9ZZZZ</name>
<evidence type="ECO:0000259" key="2">
    <source>
        <dbReference type="Pfam" id="PF13458"/>
    </source>
</evidence>
<dbReference type="InterPro" id="IPR028081">
    <property type="entry name" value="Leu-bd"/>
</dbReference>